<protein>
    <recommendedName>
        <fullName evidence="17">CDP-diacylglycerol--inositol 3-phosphatidyltransferase</fullName>
        <ecNumber evidence="5">2.7.8.11</ecNumber>
    </recommendedName>
    <alternativeName>
        <fullName evidence="18">Phosphatidylinositol synthase</fullName>
    </alternativeName>
</protein>
<dbReference type="GO" id="GO:0006661">
    <property type="term" value="P:phosphatidylinositol biosynthetic process"/>
    <property type="evidence" value="ECO:0007669"/>
    <property type="project" value="TreeGrafter"/>
</dbReference>
<evidence type="ECO:0000256" key="10">
    <source>
        <dbReference type="ARBA" id="ARBA00022842"/>
    </source>
</evidence>
<dbReference type="InterPro" id="IPR000462">
    <property type="entry name" value="CDP-OH_P_trans"/>
</dbReference>
<evidence type="ECO:0000256" key="14">
    <source>
        <dbReference type="ARBA" id="ARBA00023209"/>
    </source>
</evidence>
<evidence type="ECO:0000313" key="21">
    <source>
        <dbReference type="Proteomes" id="UP000821866"/>
    </source>
</evidence>
<comment type="caution">
    <text evidence="20">The sequence shown here is derived from an EMBL/GenBank/DDBJ whole genome shotgun (WGS) entry which is preliminary data.</text>
</comment>
<dbReference type="Proteomes" id="UP000821866">
    <property type="component" value="Chromosome 1"/>
</dbReference>
<dbReference type="FunFam" id="1.20.120.1760:FF:000003">
    <property type="entry name" value="CDP-diacylglycerol--inositol 3-phosphatidyltransferase"/>
    <property type="match status" value="1"/>
</dbReference>
<organism evidence="20 21">
    <name type="scientific">Rhipicephalus microplus</name>
    <name type="common">Cattle tick</name>
    <name type="synonym">Boophilus microplus</name>
    <dbReference type="NCBI Taxonomy" id="6941"/>
    <lineage>
        <taxon>Eukaryota</taxon>
        <taxon>Metazoa</taxon>
        <taxon>Ecdysozoa</taxon>
        <taxon>Arthropoda</taxon>
        <taxon>Chelicerata</taxon>
        <taxon>Arachnida</taxon>
        <taxon>Acari</taxon>
        <taxon>Parasitiformes</taxon>
        <taxon>Ixodida</taxon>
        <taxon>Ixodoidea</taxon>
        <taxon>Ixodidae</taxon>
        <taxon>Rhipicephalinae</taxon>
        <taxon>Rhipicephalus</taxon>
        <taxon>Boophilus</taxon>
    </lineage>
</organism>
<keyword evidence="13" id="KW-0472">Membrane</keyword>
<keyword evidence="15" id="KW-0464">Manganese</keyword>
<dbReference type="GO" id="GO:0046872">
    <property type="term" value="F:metal ion binding"/>
    <property type="evidence" value="ECO:0007669"/>
    <property type="project" value="UniProtKB-KW"/>
</dbReference>
<evidence type="ECO:0000256" key="4">
    <source>
        <dbReference type="ARBA" id="ARBA00010441"/>
    </source>
</evidence>
<dbReference type="PANTHER" id="PTHR15362:SF4">
    <property type="entry name" value="CDP-DIACYLGLYCEROL--INOSITOL 3-PHOSPHATIDYLTRANSFERASE"/>
    <property type="match status" value="1"/>
</dbReference>
<evidence type="ECO:0000256" key="11">
    <source>
        <dbReference type="ARBA" id="ARBA00022989"/>
    </source>
</evidence>
<reference evidence="20" key="2">
    <citation type="submission" date="2021-09" db="EMBL/GenBank/DDBJ databases">
        <authorList>
            <person name="Jia N."/>
            <person name="Wang J."/>
            <person name="Shi W."/>
            <person name="Du L."/>
            <person name="Sun Y."/>
            <person name="Zhan W."/>
            <person name="Jiang J."/>
            <person name="Wang Q."/>
            <person name="Zhang B."/>
            <person name="Ji P."/>
            <person name="Sakyi L.B."/>
            <person name="Cui X."/>
            <person name="Yuan T."/>
            <person name="Jiang B."/>
            <person name="Yang W."/>
            <person name="Lam T.T.-Y."/>
            <person name="Chang Q."/>
            <person name="Ding S."/>
            <person name="Wang X."/>
            <person name="Zhu J."/>
            <person name="Ruan X."/>
            <person name="Zhao L."/>
            <person name="Wei J."/>
            <person name="Que T."/>
            <person name="Du C."/>
            <person name="Cheng J."/>
            <person name="Dai P."/>
            <person name="Han X."/>
            <person name="Huang E."/>
            <person name="Gao Y."/>
            <person name="Liu J."/>
            <person name="Shao H."/>
            <person name="Ye R."/>
            <person name="Li L."/>
            <person name="Wei W."/>
            <person name="Wang X."/>
            <person name="Wang C."/>
            <person name="Huo Q."/>
            <person name="Li W."/>
            <person name="Guo W."/>
            <person name="Chen H."/>
            <person name="Chen S."/>
            <person name="Zhou L."/>
            <person name="Zhou L."/>
            <person name="Ni X."/>
            <person name="Tian J."/>
            <person name="Zhou Y."/>
            <person name="Sheng Y."/>
            <person name="Liu T."/>
            <person name="Pan Y."/>
            <person name="Xia L."/>
            <person name="Li J."/>
            <person name="Zhao F."/>
            <person name="Cao W."/>
        </authorList>
    </citation>
    <scope>NUCLEOTIDE SEQUENCE</scope>
    <source>
        <strain evidence="20">Rmic-2018</strain>
        <tissue evidence="20">Larvae</tissue>
    </source>
</reference>
<evidence type="ECO:0000256" key="7">
    <source>
        <dbReference type="ARBA" id="ARBA00022679"/>
    </source>
</evidence>
<gene>
    <name evidence="20" type="ORF">HPB51_009243</name>
</gene>
<evidence type="ECO:0000256" key="3">
    <source>
        <dbReference type="ARBA" id="ARBA00004141"/>
    </source>
</evidence>
<evidence type="ECO:0000256" key="12">
    <source>
        <dbReference type="ARBA" id="ARBA00023098"/>
    </source>
</evidence>
<accession>A0A9J6F010</accession>
<evidence type="ECO:0000256" key="8">
    <source>
        <dbReference type="ARBA" id="ARBA00022692"/>
    </source>
</evidence>
<evidence type="ECO:0000256" key="5">
    <source>
        <dbReference type="ARBA" id="ARBA00013212"/>
    </source>
</evidence>
<keyword evidence="8" id="KW-0812">Transmembrane</keyword>
<keyword evidence="21" id="KW-1185">Reference proteome</keyword>
<evidence type="ECO:0000256" key="13">
    <source>
        <dbReference type="ARBA" id="ARBA00023136"/>
    </source>
</evidence>
<evidence type="ECO:0000256" key="19">
    <source>
        <dbReference type="RuleBase" id="RU003750"/>
    </source>
</evidence>
<comment type="subcellular location">
    <subcellularLocation>
        <location evidence="3">Membrane</location>
        <topology evidence="3">Multi-pass membrane protein</topology>
    </subcellularLocation>
</comment>
<dbReference type="GO" id="GO:0005794">
    <property type="term" value="C:Golgi apparatus"/>
    <property type="evidence" value="ECO:0007669"/>
    <property type="project" value="TreeGrafter"/>
</dbReference>
<proteinExistence type="inferred from homology"/>
<dbReference type="Gene3D" id="1.20.120.1760">
    <property type="match status" value="1"/>
</dbReference>
<dbReference type="GO" id="GO:0016020">
    <property type="term" value="C:membrane"/>
    <property type="evidence" value="ECO:0007669"/>
    <property type="project" value="UniProtKB-SubCell"/>
</dbReference>
<keyword evidence="16" id="KW-1208">Phospholipid metabolism</keyword>
<dbReference type="VEuPathDB" id="VectorBase:LOC119182596"/>
<dbReference type="Pfam" id="PF01066">
    <property type="entry name" value="CDP-OH_P_transf"/>
    <property type="match status" value="1"/>
</dbReference>
<keyword evidence="6" id="KW-0444">Lipid biosynthesis</keyword>
<keyword evidence="11" id="KW-1133">Transmembrane helix</keyword>
<dbReference type="InterPro" id="IPR043130">
    <property type="entry name" value="CDP-OH_PTrfase_TM_dom"/>
</dbReference>
<comment type="cofactor">
    <cofactor evidence="1">
        <name>Mn(2+)</name>
        <dbReference type="ChEBI" id="CHEBI:29035"/>
    </cofactor>
</comment>
<keyword evidence="9" id="KW-0479">Metal-binding</keyword>
<dbReference type="PANTHER" id="PTHR15362">
    <property type="entry name" value="PHOSPHATIDYLINOSITOL SYNTHASE"/>
    <property type="match status" value="1"/>
</dbReference>
<dbReference type="InterPro" id="IPR048254">
    <property type="entry name" value="CDP_ALCOHOL_P_TRANSF_CS"/>
</dbReference>
<dbReference type="AlphaFoldDB" id="A0A9J6F010"/>
<keyword evidence="14" id="KW-0594">Phospholipid biosynthesis</keyword>
<keyword evidence="10" id="KW-0460">Magnesium</keyword>
<dbReference type="PROSITE" id="PS00379">
    <property type="entry name" value="CDP_ALCOHOL_P_TRANSF"/>
    <property type="match status" value="1"/>
</dbReference>
<evidence type="ECO:0000256" key="1">
    <source>
        <dbReference type="ARBA" id="ARBA00001936"/>
    </source>
</evidence>
<name>A0A9J6F010_RHIMP</name>
<dbReference type="EC" id="2.7.8.11" evidence="5"/>
<dbReference type="GO" id="GO:0003881">
    <property type="term" value="F:CDP-diacylglycerol-inositol 3-phosphatidyltransferase activity"/>
    <property type="evidence" value="ECO:0007669"/>
    <property type="project" value="UniProtKB-EC"/>
</dbReference>
<evidence type="ECO:0000256" key="16">
    <source>
        <dbReference type="ARBA" id="ARBA00023264"/>
    </source>
</evidence>
<evidence type="ECO:0000256" key="9">
    <source>
        <dbReference type="ARBA" id="ARBA00022723"/>
    </source>
</evidence>
<comment type="similarity">
    <text evidence="4 19">Belongs to the CDP-alcohol phosphatidyltransferase class-I family.</text>
</comment>
<keyword evidence="7 19" id="KW-0808">Transferase</keyword>
<sequence>MARADGARTRFFARISRGAFVREKECNRPRGEQLGVDISRETKGARRKPPTDRTPLILLMPGFKRHLVILKTSQRIKQIDFVVFIERTNADPFLGQRPPVHQRCTGGRCRQGAQIQQASASRYCGKLNEHAKGRRREQWDTQITCIGLSKTAERPQQGRQPGYGRIVLAIVSFYFMPTNCLAASICYGLSAFLDCIDGHAARMFNQSTKFGAMLDQLTDRCGTMCLLVVLAQFYPSYTFWFQLSMAIDIASHWLHLHTSLLSGKDNHKNLDSNDNPIMKLYYTNKPILFTMCVGNEAFYGGLYLLHFTEGPLVLGLGLFRAMTLISAPIAVAKSFVSLLQMQIAAVNLGAIDVSERSRRTE</sequence>
<evidence type="ECO:0000256" key="17">
    <source>
        <dbReference type="ARBA" id="ARBA00070582"/>
    </source>
</evidence>
<evidence type="ECO:0000256" key="18">
    <source>
        <dbReference type="ARBA" id="ARBA00079946"/>
    </source>
</evidence>
<evidence type="ECO:0000313" key="20">
    <source>
        <dbReference type="EMBL" id="KAH8039987.1"/>
    </source>
</evidence>
<reference evidence="20" key="1">
    <citation type="journal article" date="2020" name="Cell">
        <title>Large-Scale Comparative Analyses of Tick Genomes Elucidate Their Genetic Diversity and Vector Capacities.</title>
        <authorList>
            <consortium name="Tick Genome and Microbiome Consortium (TIGMIC)"/>
            <person name="Jia N."/>
            <person name="Wang J."/>
            <person name="Shi W."/>
            <person name="Du L."/>
            <person name="Sun Y."/>
            <person name="Zhan W."/>
            <person name="Jiang J.F."/>
            <person name="Wang Q."/>
            <person name="Zhang B."/>
            <person name="Ji P."/>
            <person name="Bell-Sakyi L."/>
            <person name="Cui X.M."/>
            <person name="Yuan T.T."/>
            <person name="Jiang B.G."/>
            <person name="Yang W.F."/>
            <person name="Lam T.T."/>
            <person name="Chang Q.C."/>
            <person name="Ding S.J."/>
            <person name="Wang X.J."/>
            <person name="Zhu J.G."/>
            <person name="Ruan X.D."/>
            <person name="Zhao L."/>
            <person name="Wei J.T."/>
            <person name="Ye R.Z."/>
            <person name="Que T.C."/>
            <person name="Du C.H."/>
            <person name="Zhou Y.H."/>
            <person name="Cheng J.X."/>
            <person name="Dai P.F."/>
            <person name="Guo W.B."/>
            <person name="Han X.H."/>
            <person name="Huang E.J."/>
            <person name="Li L.F."/>
            <person name="Wei W."/>
            <person name="Gao Y.C."/>
            <person name="Liu J.Z."/>
            <person name="Shao H.Z."/>
            <person name="Wang X."/>
            <person name="Wang C.C."/>
            <person name="Yang T.C."/>
            <person name="Huo Q.B."/>
            <person name="Li W."/>
            <person name="Chen H.Y."/>
            <person name="Chen S.E."/>
            <person name="Zhou L.G."/>
            <person name="Ni X.B."/>
            <person name="Tian J.H."/>
            <person name="Sheng Y."/>
            <person name="Liu T."/>
            <person name="Pan Y.S."/>
            <person name="Xia L.Y."/>
            <person name="Li J."/>
            <person name="Zhao F."/>
            <person name="Cao W.C."/>
        </authorList>
    </citation>
    <scope>NUCLEOTIDE SEQUENCE</scope>
    <source>
        <strain evidence="20">Rmic-2018</strain>
    </source>
</reference>
<evidence type="ECO:0000256" key="6">
    <source>
        <dbReference type="ARBA" id="ARBA00022516"/>
    </source>
</evidence>
<evidence type="ECO:0000256" key="2">
    <source>
        <dbReference type="ARBA" id="ARBA00001946"/>
    </source>
</evidence>
<keyword evidence="12" id="KW-0443">Lipid metabolism</keyword>
<dbReference type="EMBL" id="JABSTU010000001">
    <property type="protein sequence ID" value="KAH8039987.1"/>
    <property type="molecule type" value="Genomic_DNA"/>
</dbReference>
<comment type="cofactor">
    <cofactor evidence="2">
        <name>Mg(2+)</name>
        <dbReference type="ChEBI" id="CHEBI:18420"/>
    </cofactor>
</comment>
<evidence type="ECO:0000256" key="15">
    <source>
        <dbReference type="ARBA" id="ARBA00023211"/>
    </source>
</evidence>